<reference evidence="1 2" key="1">
    <citation type="submission" date="2016-06" db="EMBL/GenBank/DDBJ databases">
        <title>The Draft Genome Sequence and Annotation of the Desert Woodrat Neotoma lepida.</title>
        <authorList>
            <person name="Campbell M."/>
            <person name="Oakeson K.F."/>
            <person name="Yandell M."/>
            <person name="Halpert J.R."/>
            <person name="Dearing D."/>
        </authorList>
    </citation>
    <scope>NUCLEOTIDE SEQUENCE [LARGE SCALE GENOMIC DNA]</scope>
    <source>
        <strain evidence="1">417</strain>
        <tissue evidence="1">Liver</tissue>
    </source>
</reference>
<dbReference type="AlphaFoldDB" id="A0A1A6HHL7"/>
<name>A0A1A6HHL7_NEOLE</name>
<keyword evidence="2" id="KW-1185">Reference proteome</keyword>
<proteinExistence type="predicted"/>
<dbReference type="SUPFAM" id="SSF52029">
    <property type="entry name" value="GroEL apical domain-like"/>
    <property type="match status" value="1"/>
</dbReference>
<dbReference type="EMBL" id="LZPO01028135">
    <property type="protein sequence ID" value="OBS77724.1"/>
    <property type="molecule type" value="Genomic_DNA"/>
</dbReference>
<dbReference type="Proteomes" id="UP000092124">
    <property type="component" value="Unassembled WGS sequence"/>
</dbReference>
<organism evidence="1 2">
    <name type="scientific">Neotoma lepida</name>
    <name type="common">Desert woodrat</name>
    <dbReference type="NCBI Taxonomy" id="56216"/>
    <lineage>
        <taxon>Eukaryota</taxon>
        <taxon>Metazoa</taxon>
        <taxon>Chordata</taxon>
        <taxon>Craniata</taxon>
        <taxon>Vertebrata</taxon>
        <taxon>Euteleostomi</taxon>
        <taxon>Mammalia</taxon>
        <taxon>Eutheria</taxon>
        <taxon>Euarchontoglires</taxon>
        <taxon>Glires</taxon>
        <taxon>Rodentia</taxon>
        <taxon>Myomorpha</taxon>
        <taxon>Muroidea</taxon>
        <taxon>Cricetidae</taxon>
        <taxon>Neotominae</taxon>
        <taxon>Neotoma</taxon>
    </lineage>
</organism>
<dbReference type="InterPro" id="IPR027409">
    <property type="entry name" value="GroEL-like_apical_dom_sf"/>
</dbReference>
<dbReference type="Gene3D" id="3.50.7.10">
    <property type="entry name" value="GroEL"/>
    <property type="match status" value="1"/>
</dbReference>
<gene>
    <name evidence="1" type="ORF">A6R68_19887</name>
</gene>
<evidence type="ECO:0000313" key="1">
    <source>
        <dbReference type="EMBL" id="OBS77724.1"/>
    </source>
</evidence>
<dbReference type="OrthoDB" id="10052040at2759"/>
<feature type="non-terminal residue" evidence="1">
    <location>
        <position position="84"/>
    </location>
</feature>
<comment type="caution">
    <text evidence="1">The sequence shown here is derived from an EMBL/GenBank/DDBJ whole genome shotgun (WGS) entry which is preliminary data.</text>
</comment>
<dbReference type="STRING" id="56216.A0A1A6HHL7"/>
<accession>A0A1A6HHL7</accession>
<protein>
    <submittedName>
        <fullName evidence="1">Uncharacterized protein</fullName>
    </submittedName>
</protein>
<sequence>MKESKKLTDLFIVEIMETKHKCETAKSLIMGLVFLIGIDPFPLDALAKENMVALNRVKRSKMERLTFDCGGVDQTFFSYLTPTG</sequence>
<evidence type="ECO:0000313" key="2">
    <source>
        <dbReference type="Proteomes" id="UP000092124"/>
    </source>
</evidence>